<dbReference type="RefSeq" id="WP_205134356.1">
    <property type="nucleotide sequence ID" value="NZ_JACSNT010000017.1"/>
</dbReference>
<evidence type="ECO:0000313" key="2">
    <source>
        <dbReference type="EMBL" id="MBM6878707.1"/>
    </source>
</evidence>
<evidence type="ECO:0000256" key="1">
    <source>
        <dbReference type="SAM" id="Coils"/>
    </source>
</evidence>
<reference evidence="2 3" key="1">
    <citation type="journal article" date="2021" name="Sci. Rep.">
        <title>The distribution of antibiotic resistance genes in chicken gut microbiota commensals.</title>
        <authorList>
            <person name="Juricova H."/>
            <person name="Matiasovicova J."/>
            <person name="Kubasova T."/>
            <person name="Cejkova D."/>
            <person name="Rychlik I."/>
        </authorList>
    </citation>
    <scope>NUCLEOTIDE SEQUENCE [LARGE SCALE GENOMIC DNA]</scope>
    <source>
        <strain evidence="2 3">An431b</strain>
    </source>
</reference>
<comment type="caution">
    <text evidence="2">The sequence shown here is derived from an EMBL/GenBank/DDBJ whole genome shotgun (WGS) entry which is preliminary data.</text>
</comment>
<dbReference type="Proteomes" id="UP000729290">
    <property type="component" value="Unassembled WGS sequence"/>
</dbReference>
<dbReference type="EMBL" id="JACSNV010000019">
    <property type="protein sequence ID" value="MBM6878707.1"/>
    <property type="molecule type" value="Genomic_DNA"/>
</dbReference>
<evidence type="ECO:0000313" key="3">
    <source>
        <dbReference type="Proteomes" id="UP000729290"/>
    </source>
</evidence>
<sequence>MKLTLEELIEDVKNELLCYEDAEETAQRWEEEFRAWAEEQQGKNKDLSVEGDRVMFRIKDEEEVFEIADSYMDALEEGSVKKYWEKF</sequence>
<proteinExistence type="predicted"/>
<accession>A0ABS2GC02</accession>
<keyword evidence="3" id="KW-1185">Reference proteome</keyword>
<protein>
    <submittedName>
        <fullName evidence="2">Uncharacterized protein</fullName>
    </submittedName>
</protein>
<keyword evidence="1" id="KW-0175">Coiled coil</keyword>
<organism evidence="2 3">
    <name type="scientific">Anaerotignum lactatifermentans</name>
    <dbReference type="NCBI Taxonomy" id="160404"/>
    <lineage>
        <taxon>Bacteria</taxon>
        <taxon>Bacillati</taxon>
        <taxon>Bacillota</taxon>
        <taxon>Clostridia</taxon>
        <taxon>Lachnospirales</taxon>
        <taxon>Anaerotignaceae</taxon>
        <taxon>Anaerotignum</taxon>
    </lineage>
</organism>
<gene>
    <name evidence="2" type="ORF">H9X83_11130</name>
</gene>
<name>A0ABS2GC02_9FIRM</name>
<feature type="coiled-coil region" evidence="1">
    <location>
        <begin position="2"/>
        <end position="39"/>
    </location>
</feature>